<feature type="transmembrane region" description="Helical" evidence="6">
    <location>
        <begin position="336"/>
        <end position="357"/>
    </location>
</feature>
<evidence type="ECO:0000256" key="3">
    <source>
        <dbReference type="ARBA" id="ARBA00022692"/>
    </source>
</evidence>
<dbReference type="GO" id="GO:0030420">
    <property type="term" value="P:establishment of competence for transformation"/>
    <property type="evidence" value="ECO:0007669"/>
    <property type="project" value="InterPro"/>
</dbReference>
<feature type="transmembrane region" description="Helical" evidence="6">
    <location>
        <begin position="257"/>
        <end position="281"/>
    </location>
</feature>
<dbReference type="InterPro" id="IPR036866">
    <property type="entry name" value="RibonucZ/Hydroxyglut_hydro"/>
</dbReference>
<proteinExistence type="predicted"/>
<evidence type="ECO:0000256" key="4">
    <source>
        <dbReference type="ARBA" id="ARBA00022989"/>
    </source>
</evidence>
<feature type="transmembrane region" description="Helical" evidence="6">
    <location>
        <begin position="59"/>
        <end position="76"/>
    </location>
</feature>
<dbReference type="NCBIfam" id="TIGR00360">
    <property type="entry name" value="ComEC_N-term"/>
    <property type="match status" value="1"/>
</dbReference>
<dbReference type="InterPro" id="IPR035681">
    <property type="entry name" value="ComA-like_MBL"/>
</dbReference>
<dbReference type="OrthoDB" id="9761531at2"/>
<dbReference type="SMART" id="SM00849">
    <property type="entry name" value="Lactamase_B"/>
    <property type="match status" value="1"/>
</dbReference>
<feature type="transmembrane region" description="Helical" evidence="6">
    <location>
        <begin position="477"/>
        <end position="497"/>
    </location>
</feature>
<dbReference type="InterPro" id="IPR004797">
    <property type="entry name" value="Competence_ComEC/Rec2"/>
</dbReference>
<evidence type="ECO:0000256" key="6">
    <source>
        <dbReference type="SAM" id="Phobius"/>
    </source>
</evidence>
<dbReference type="NCBIfam" id="TIGR00361">
    <property type="entry name" value="ComEC_Rec2"/>
    <property type="match status" value="1"/>
</dbReference>
<comment type="caution">
    <text evidence="8">The sequence shown here is derived from an EMBL/GenBank/DDBJ whole genome shotgun (WGS) entry which is preliminary data.</text>
</comment>
<name>A0A5D6VY76_9FIRM</name>
<feature type="transmembrane region" description="Helical" evidence="6">
    <location>
        <begin position="421"/>
        <end position="444"/>
    </location>
</feature>
<evidence type="ECO:0000256" key="2">
    <source>
        <dbReference type="ARBA" id="ARBA00022475"/>
    </source>
</evidence>
<organism evidence="8 9">
    <name type="scientific">Selenomonas ruminis</name>
    <dbReference type="NCBI Taxonomy" id="2593411"/>
    <lineage>
        <taxon>Bacteria</taxon>
        <taxon>Bacillati</taxon>
        <taxon>Bacillota</taxon>
        <taxon>Negativicutes</taxon>
        <taxon>Selenomonadales</taxon>
        <taxon>Selenomonadaceae</taxon>
        <taxon>Selenomonas</taxon>
    </lineage>
</organism>
<dbReference type="InterPro" id="IPR025405">
    <property type="entry name" value="DUF4131"/>
</dbReference>
<evidence type="ECO:0000313" key="8">
    <source>
        <dbReference type="EMBL" id="TYZ19324.1"/>
    </source>
</evidence>
<feature type="transmembrane region" description="Helical" evidence="6">
    <location>
        <begin position="288"/>
        <end position="304"/>
    </location>
</feature>
<keyword evidence="4 6" id="KW-1133">Transmembrane helix</keyword>
<dbReference type="EMBL" id="VTOY01000025">
    <property type="protein sequence ID" value="TYZ19324.1"/>
    <property type="molecule type" value="Genomic_DNA"/>
</dbReference>
<dbReference type="PANTHER" id="PTHR30619">
    <property type="entry name" value="DNA INTERNALIZATION/COMPETENCE PROTEIN COMEC/REC2"/>
    <property type="match status" value="1"/>
</dbReference>
<sequence>METGQHQQVFLAGCLFMLWAGIAAGKIFGAPGQLALGLLFILLLVAAGVMVWRRSRISWLAFLLLFLVLGMIRFMAVDKLPKQDISHFAQQEVKVTGTLREEPRVTEDLTGQKKIRYEIDVSKVNAAGQEQSASGGMYVYSRLTSQELPQVQVGDEIKASGKVRIPQGYQNPGQLDTKLLLKAQGITASLSTGKRGITVMPRETKTFARWIISIREHYRNQMLQVMTKEDAAAVFAMLFGGYEGIKSDLLQDFTATGIVHILSVSGSHISLLAAVMAWLAGLLHFPKGITAVMVIGAIVLYSILSGCVPPVIRSGIMGGLTFLALALEREKTAGHILLLTGIVMTAISPLLLFHISFQLSLGATAGLLYLAPKIRKWLCLHGMPELAAGSMAITIAAQAATLPILAWYFNQVSLSSLLANLLAVPVIELILIAALLAGLAGFALPLAGKVIFTAVSLLLGIVAEIVRILARLPASQIWVPSPNAAGVAVYYLLLGWFLLKEEQRKFLVQQPGRHKHWLAAVGGVALLVFGGWRYVHPPELMVHFVDVGQGDCCLVMTPGGHAFLFDTGGTRDGTFDVGARVDVPYLLHYGVRRLDAVFLTHAHEDHAAGCGAILHKIPVGKVYTAGEGLSAYARSMRLGDNDPVLQKFEMARQGSRLQIDGVTIEVLYAPAIAADQPAGNEASNVYRVSYGRASFLLTGDLTKEREHNLLQAGINPESTVIKAGHHGSDTSSSEEFLQAVHPGFAVFCVGRDNGFGHPKGIVLKRYEAAGIKIYRTDENGAIVFHTDGRTMQVEPYAS</sequence>
<dbReference type="SUPFAM" id="SSF56281">
    <property type="entry name" value="Metallo-hydrolase/oxidoreductase"/>
    <property type="match status" value="1"/>
</dbReference>
<gene>
    <name evidence="8" type="ORF">FZ040_13510</name>
</gene>
<evidence type="ECO:0000259" key="7">
    <source>
        <dbReference type="SMART" id="SM00849"/>
    </source>
</evidence>
<dbReference type="PANTHER" id="PTHR30619:SF1">
    <property type="entry name" value="RECOMBINATION PROTEIN 2"/>
    <property type="match status" value="1"/>
</dbReference>
<dbReference type="Gene3D" id="3.60.15.10">
    <property type="entry name" value="Ribonuclease Z/Hydroxyacylglutathione hydrolase-like"/>
    <property type="match status" value="1"/>
</dbReference>
<feature type="transmembrane region" description="Helical" evidence="6">
    <location>
        <begin position="9"/>
        <end position="28"/>
    </location>
</feature>
<feature type="transmembrane region" description="Helical" evidence="6">
    <location>
        <begin position="386"/>
        <end position="409"/>
    </location>
</feature>
<keyword evidence="9" id="KW-1185">Reference proteome</keyword>
<feature type="transmembrane region" description="Helical" evidence="6">
    <location>
        <begin position="450"/>
        <end position="470"/>
    </location>
</feature>
<evidence type="ECO:0000313" key="9">
    <source>
        <dbReference type="Proteomes" id="UP000323646"/>
    </source>
</evidence>
<reference evidence="8 9" key="1">
    <citation type="submission" date="2019-08" db="EMBL/GenBank/DDBJ databases">
        <title>Selenomonas sp. mPRGC5 and Selenomonas sp. mPRGC8 isolated from ruminal fluid of dairy goat (Capra hircus).</title>
        <authorList>
            <person name="Poothong S."/>
            <person name="Nuengjamnong C."/>
            <person name="Tanasupawat S."/>
        </authorList>
    </citation>
    <scope>NUCLEOTIDE SEQUENCE [LARGE SCALE GENOMIC DNA]</scope>
    <source>
        <strain evidence="9">mPRGC5</strain>
    </source>
</reference>
<feature type="transmembrane region" description="Helical" evidence="6">
    <location>
        <begin position="34"/>
        <end position="52"/>
    </location>
</feature>
<dbReference type="InterPro" id="IPR004477">
    <property type="entry name" value="ComEC_N"/>
</dbReference>
<accession>A0A5D6VY76</accession>
<dbReference type="Pfam" id="PF00753">
    <property type="entry name" value="Lactamase_B"/>
    <property type="match status" value="1"/>
</dbReference>
<keyword evidence="5 6" id="KW-0472">Membrane</keyword>
<dbReference type="InterPro" id="IPR001279">
    <property type="entry name" value="Metallo-B-lactamas"/>
</dbReference>
<keyword evidence="3 6" id="KW-0812">Transmembrane</keyword>
<dbReference type="AlphaFoldDB" id="A0A5D6VY76"/>
<dbReference type="Pfam" id="PF03772">
    <property type="entry name" value="Competence"/>
    <property type="match status" value="1"/>
</dbReference>
<comment type="subcellular location">
    <subcellularLocation>
        <location evidence="1">Cell membrane</location>
        <topology evidence="1">Multi-pass membrane protein</topology>
    </subcellularLocation>
</comment>
<evidence type="ECO:0000256" key="5">
    <source>
        <dbReference type="ARBA" id="ARBA00023136"/>
    </source>
</evidence>
<dbReference type="CDD" id="cd07731">
    <property type="entry name" value="ComA-like_MBL-fold"/>
    <property type="match status" value="1"/>
</dbReference>
<protein>
    <submittedName>
        <fullName evidence="8">DNA internalization-related competence protein ComEC/Rec2</fullName>
    </submittedName>
</protein>
<feature type="domain" description="Metallo-beta-lactamase" evidence="7">
    <location>
        <begin position="549"/>
        <end position="751"/>
    </location>
</feature>
<dbReference type="InterPro" id="IPR052159">
    <property type="entry name" value="Competence_DNA_uptake"/>
</dbReference>
<dbReference type="Pfam" id="PF13567">
    <property type="entry name" value="DUF4131"/>
    <property type="match status" value="1"/>
</dbReference>
<dbReference type="GO" id="GO:0005886">
    <property type="term" value="C:plasma membrane"/>
    <property type="evidence" value="ECO:0007669"/>
    <property type="project" value="UniProtKB-SubCell"/>
</dbReference>
<evidence type="ECO:0000256" key="1">
    <source>
        <dbReference type="ARBA" id="ARBA00004651"/>
    </source>
</evidence>
<dbReference type="Proteomes" id="UP000323646">
    <property type="component" value="Unassembled WGS sequence"/>
</dbReference>
<keyword evidence="2" id="KW-1003">Cell membrane</keyword>